<proteinExistence type="inferred from homology"/>
<dbReference type="Gene3D" id="3.40.1440.10">
    <property type="entry name" value="GIY-YIG endonuclease"/>
    <property type="match status" value="1"/>
</dbReference>
<evidence type="ECO:0000313" key="16">
    <source>
        <dbReference type="Proteomes" id="UP000630445"/>
    </source>
</evidence>
<dbReference type="SUPFAM" id="SSF82771">
    <property type="entry name" value="GIY-YIG endonuclease"/>
    <property type="match status" value="1"/>
</dbReference>
<dbReference type="PANTHER" id="PTHR20208:SF10">
    <property type="entry name" value="STRUCTURE-SPECIFIC ENDONUCLEASE SUBUNIT SLX1"/>
    <property type="match status" value="1"/>
</dbReference>
<dbReference type="EMBL" id="JACBAF010002210">
    <property type="protein sequence ID" value="KAF7163409.1"/>
    <property type="molecule type" value="Genomic_DNA"/>
</dbReference>
<dbReference type="CDD" id="cd10455">
    <property type="entry name" value="GIY-YIG_SLX1"/>
    <property type="match status" value="1"/>
</dbReference>
<keyword evidence="9 11" id="KW-0234">DNA repair</keyword>
<feature type="compositionally biased region" description="Basic and acidic residues" evidence="12">
    <location>
        <begin position="348"/>
        <end position="364"/>
    </location>
</feature>
<feature type="region of interest" description="Disordered" evidence="12">
    <location>
        <begin position="101"/>
        <end position="151"/>
    </location>
</feature>
<keyword evidence="4 11" id="KW-0227">DNA damage</keyword>
<gene>
    <name evidence="14" type="ORF">CNMCM5793_004504</name>
    <name evidence="15" type="ORF">CNMCM6106_000359</name>
</gene>
<dbReference type="PANTHER" id="PTHR20208">
    <property type="entry name" value="STRUCTURE-SPECIFIC ENDONUCLEASE SUBUNIT SLX1"/>
    <property type="match status" value="1"/>
</dbReference>
<accession>A0A8H6P3V4</accession>
<dbReference type="InterPro" id="IPR013083">
    <property type="entry name" value="Znf_RING/FYVE/PHD"/>
</dbReference>
<evidence type="ECO:0000313" key="15">
    <source>
        <dbReference type="EMBL" id="KAF7163409.1"/>
    </source>
</evidence>
<keyword evidence="1 11" id="KW-0540">Nuclease</keyword>
<feature type="domain" description="GIY-YIG" evidence="13">
    <location>
        <begin position="14"/>
        <end position="96"/>
    </location>
</feature>
<comment type="subcellular location">
    <subcellularLocation>
        <location evidence="11">Nucleus</location>
    </subcellularLocation>
</comment>
<dbReference type="OrthoDB" id="24645at2759"/>
<reference evidence="14" key="1">
    <citation type="submission" date="2020-06" db="EMBL/GenBank/DDBJ databases">
        <title>Draft genome sequences of strains closely related to Aspergillus parafelis and Aspergillus hiratsukae.</title>
        <authorList>
            <person name="Dos Santos R.A.C."/>
            <person name="Rivero-Menendez O."/>
            <person name="Steenwyk J.L."/>
            <person name="Mead M.E."/>
            <person name="Goldman G.H."/>
            <person name="Alastruey-Izquierdo A."/>
            <person name="Rokas A."/>
        </authorList>
    </citation>
    <scope>NUCLEOTIDE SEQUENCE</scope>
    <source>
        <strain evidence="14">CNM-CM5793</strain>
        <strain evidence="15">CNM-CM6106</strain>
    </source>
</reference>
<comment type="similarity">
    <text evidence="11">Belongs to the SLX1 family.</text>
</comment>
<dbReference type="FunFam" id="3.30.40.10:FF:001101">
    <property type="entry name" value="Structure-specific endonuclease subunit slx1"/>
    <property type="match status" value="1"/>
</dbReference>
<evidence type="ECO:0000256" key="2">
    <source>
        <dbReference type="ARBA" id="ARBA00022723"/>
    </source>
</evidence>
<evidence type="ECO:0000256" key="4">
    <source>
        <dbReference type="ARBA" id="ARBA00022763"/>
    </source>
</evidence>
<keyword evidence="2" id="KW-0479">Metal-binding</keyword>
<feature type="region of interest" description="Disordered" evidence="12">
    <location>
        <begin position="348"/>
        <end position="375"/>
    </location>
</feature>
<dbReference type="InterPro" id="IPR048749">
    <property type="entry name" value="SLX1_C"/>
</dbReference>
<dbReference type="FunFam" id="3.40.1440.10:FF:000006">
    <property type="entry name" value="Structure-specific endonuclease subunit SLX1"/>
    <property type="match status" value="1"/>
</dbReference>
<dbReference type="Proteomes" id="UP000662466">
    <property type="component" value="Unassembled WGS sequence"/>
</dbReference>
<dbReference type="Proteomes" id="UP000630445">
    <property type="component" value="Unassembled WGS sequence"/>
</dbReference>
<dbReference type="GO" id="GO:0008821">
    <property type="term" value="F:crossover junction DNA endonuclease activity"/>
    <property type="evidence" value="ECO:0007669"/>
    <property type="project" value="TreeGrafter"/>
</dbReference>
<dbReference type="Gene3D" id="3.30.40.10">
    <property type="entry name" value="Zinc/RING finger domain, C3HC4 (zinc finger)"/>
    <property type="match status" value="1"/>
</dbReference>
<keyword evidence="8 11" id="KW-0233">DNA recombination</keyword>
<feature type="compositionally biased region" description="Basic residues" evidence="12">
    <location>
        <begin position="139"/>
        <end position="149"/>
    </location>
</feature>
<keyword evidence="16" id="KW-1185">Reference proteome</keyword>
<evidence type="ECO:0000256" key="9">
    <source>
        <dbReference type="ARBA" id="ARBA00023204"/>
    </source>
</evidence>
<dbReference type="AlphaFoldDB" id="A0A8H6P3V4"/>
<dbReference type="InterPro" id="IPR050381">
    <property type="entry name" value="SLX1_endonuclease"/>
</dbReference>
<evidence type="ECO:0000256" key="12">
    <source>
        <dbReference type="SAM" id="MobiDB-lite"/>
    </source>
</evidence>
<sequence>MDDIQIEHSRPIPIFYCCYLLRSTVRHASLYIGSTPNPARRLIQHNGVVKGGARRTAAQKLRPWEMVMVVEGFTSRLAALQFEWAWQNPWYSRHLRSEEESSASAEVKPGRKGKAKSQEPKSLDSDCGSVASKDQGTPKKQKSKRRPRPPRSLETHFVDLHRLLRSTYFSHWPLRIRFFSRDVYQSWKAWYDRVDLLLRKPVKIILDGSCPEIGAPADGNDTRFGGVENAKVTYTTIRDYIEKAIFLLDDPKDVRCEVCQGQIVPQEELTTVCPQAKCHCTCHLLCLSRKFLDAAQEPHRFIPRHGVCPACEATVEWPLMMKELSFRSRAKKELLEILKRKRRADRKHSDVTGKVADKGSDSSSRRSASVDLDDGFGQDADDEFLLDEDWWEGLASESDTDTDRRLKTLSKAAPKLETVIEDSECDDAEIL</sequence>
<comment type="function">
    <text evidence="11">Catalytic subunit of the SLX1-SLX4 structure-specific endonuclease that resolves DNA secondary structures generated during DNA repair and recombination. Has endonuclease activity towards branched DNA substrates, introducing single-strand cuts in duplex DNA close to junctions with ss-DNA.</text>
</comment>
<evidence type="ECO:0000256" key="10">
    <source>
        <dbReference type="ARBA" id="ARBA00023242"/>
    </source>
</evidence>
<protein>
    <recommendedName>
        <fullName evidence="13">GIY-YIG domain-containing protein</fullName>
    </recommendedName>
</protein>
<comment type="caution">
    <text evidence="14">The sequence shown here is derived from an EMBL/GenBank/DDBJ whole genome shotgun (WGS) entry which is preliminary data.</text>
</comment>
<name>A0A8H6P3V4_9EURO</name>
<keyword evidence="3 11" id="KW-0255">Endonuclease</keyword>
<dbReference type="InterPro" id="IPR035901">
    <property type="entry name" value="GIY-YIG_endonuc_sf"/>
</dbReference>
<comment type="subunit">
    <text evidence="11">Forms a heterodimer with SLX4.</text>
</comment>
<dbReference type="GO" id="GO:0008270">
    <property type="term" value="F:zinc ion binding"/>
    <property type="evidence" value="ECO:0007669"/>
    <property type="project" value="UniProtKB-KW"/>
</dbReference>
<dbReference type="Pfam" id="PF21202">
    <property type="entry name" value="SLX1_C"/>
    <property type="match status" value="1"/>
</dbReference>
<comment type="caution">
    <text evidence="11">Lacks conserved residue(s) required for the propagation of feature annotation.</text>
</comment>
<evidence type="ECO:0000259" key="13">
    <source>
        <dbReference type="PROSITE" id="PS50164"/>
    </source>
</evidence>
<keyword evidence="7" id="KW-0862">Zinc</keyword>
<comment type="cofactor">
    <cofactor evidence="11">
        <name>a divalent metal cation</name>
        <dbReference type="ChEBI" id="CHEBI:60240"/>
    </cofactor>
</comment>
<dbReference type="HAMAP" id="MF_03100">
    <property type="entry name" value="Endonuc_su_Slx1"/>
    <property type="match status" value="1"/>
</dbReference>
<dbReference type="PROSITE" id="PS50164">
    <property type="entry name" value="GIY_YIG"/>
    <property type="match status" value="1"/>
</dbReference>
<evidence type="ECO:0000256" key="5">
    <source>
        <dbReference type="ARBA" id="ARBA00022771"/>
    </source>
</evidence>
<dbReference type="GO" id="GO:0000724">
    <property type="term" value="P:double-strand break repair via homologous recombination"/>
    <property type="evidence" value="ECO:0007669"/>
    <property type="project" value="TreeGrafter"/>
</dbReference>
<evidence type="ECO:0000256" key="7">
    <source>
        <dbReference type="ARBA" id="ARBA00022833"/>
    </source>
</evidence>
<keyword evidence="5" id="KW-0863">Zinc-finger</keyword>
<evidence type="ECO:0000313" key="14">
    <source>
        <dbReference type="EMBL" id="KAF7116338.1"/>
    </source>
</evidence>
<dbReference type="GO" id="GO:0017108">
    <property type="term" value="F:5'-flap endonuclease activity"/>
    <property type="evidence" value="ECO:0007669"/>
    <property type="project" value="InterPro"/>
</dbReference>
<keyword evidence="6 11" id="KW-0378">Hydrolase</keyword>
<keyword evidence="10 11" id="KW-0539">Nucleus</keyword>
<evidence type="ECO:0000256" key="1">
    <source>
        <dbReference type="ARBA" id="ARBA00022722"/>
    </source>
</evidence>
<organism evidence="14 16">
    <name type="scientific">Aspergillus hiratsukae</name>
    <dbReference type="NCBI Taxonomy" id="1194566"/>
    <lineage>
        <taxon>Eukaryota</taxon>
        <taxon>Fungi</taxon>
        <taxon>Dikarya</taxon>
        <taxon>Ascomycota</taxon>
        <taxon>Pezizomycotina</taxon>
        <taxon>Eurotiomycetes</taxon>
        <taxon>Eurotiomycetidae</taxon>
        <taxon>Eurotiales</taxon>
        <taxon>Aspergillaceae</taxon>
        <taxon>Aspergillus</taxon>
        <taxon>Aspergillus subgen. Fumigati</taxon>
    </lineage>
</organism>
<dbReference type="Pfam" id="PF01541">
    <property type="entry name" value="GIY-YIG"/>
    <property type="match status" value="1"/>
</dbReference>
<dbReference type="GO" id="GO:0033557">
    <property type="term" value="C:Slx1-Slx4 complex"/>
    <property type="evidence" value="ECO:0007669"/>
    <property type="project" value="UniProtKB-UniRule"/>
</dbReference>
<evidence type="ECO:0000256" key="8">
    <source>
        <dbReference type="ARBA" id="ARBA00023172"/>
    </source>
</evidence>
<dbReference type="InterPro" id="IPR000305">
    <property type="entry name" value="GIY-YIG_endonuc"/>
</dbReference>
<evidence type="ECO:0000256" key="11">
    <source>
        <dbReference type="HAMAP-Rule" id="MF_03100"/>
    </source>
</evidence>
<dbReference type="EMBL" id="JACBAD010002104">
    <property type="protein sequence ID" value="KAF7116338.1"/>
    <property type="molecule type" value="Genomic_DNA"/>
</dbReference>
<evidence type="ECO:0000256" key="3">
    <source>
        <dbReference type="ARBA" id="ARBA00022759"/>
    </source>
</evidence>
<dbReference type="InterPro" id="IPR027520">
    <property type="entry name" value="Slx1"/>
</dbReference>
<evidence type="ECO:0000256" key="6">
    <source>
        <dbReference type="ARBA" id="ARBA00022801"/>
    </source>
</evidence>